<dbReference type="EMBL" id="JAGKQM010000019">
    <property type="protein sequence ID" value="KAH0859746.1"/>
    <property type="molecule type" value="Genomic_DNA"/>
</dbReference>
<evidence type="ECO:0000259" key="2">
    <source>
        <dbReference type="Pfam" id="PF24758"/>
    </source>
</evidence>
<gene>
    <name evidence="3" type="ORF">HID58_088007</name>
</gene>
<reference evidence="3 4" key="1">
    <citation type="submission" date="2021-05" db="EMBL/GenBank/DDBJ databases">
        <title>Genome Assembly of Synthetic Allotetraploid Brassica napus Reveals Homoeologous Exchanges between Subgenomes.</title>
        <authorList>
            <person name="Davis J.T."/>
        </authorList>
    </citation>
    <scope>NUCLEOTIDE SEQUENCE [LARGE SCALE GENOMIC DNA]</scope>
    <source>
        <strain evidence="4">cv. Da-Ae</strain>
        <tissue evidence="3">Seedling</tissue>
    </source>
</reference>
<proteinExistence type="predicted"/>
<protein>
    <recommendedName>
        <fullName evidence="5">FBD domain-containing protein</fullName>
    </recommendedName>
</protein>
<organism evidence="3 4">
    <name type="scientific">Brassica napus</name>
    <name type="common">Rape</name>
    <dbReference type="NCBI Taxonomy" id="3708"/>
    <lineage>
        <taxon>Eukaryota</taxon>
        <taxon>Viridiplantae</taxon>
        <taxon>Streptophyta</taxon>
        <taxon>Embryophyta</taxon>
        <taxon>Tracheophyta</taxon>
        <taxon>Spermatophyta</taxon>
        <taxon>Magnoliopsida</taxon>
        <taxon>eudicotyledons</taxon>
        <taxon>Gunneridae</taxon>
        <taxon>Pentapetalae</taxon>
        <taxon>rosids</taxon>
        <taxon>malvids</taxon>
        <taxon>Brassicales</taxon>
        <taxon>Brassicaceae</taxon>
        <taxon>Brassiceae</taxon>
        <taxon>Brassica</taxon>
    </lineage>
</organism>
<keyword evidence="4" id="KW-1185">Reference proteome</keyword>
<comment type="caution">
    <text evidence="3">The sequence shown here is derived from an EMBL/GenBank/DDBJ whole genome shotgun (WGS) entry which is preliminary data.</text>
</comment>
<evidence type="ECO:0000259" key="1">
    <source>
        <dbReference type="Pfam" id="PF08387"/>
    </source>
</evidence>
<dbReference type="PANTHER" id="PTHR31900:SF34">
    <property type="entry name" value="EMB|CAB62440.1-RELATED"/>
    <property type="match status" value="1"/>
</dbReference>
<dbReference type="Proteomes" id="UP000824890">
    <property type="component" value="Unassembled WGS sequence"/>
</dbReference>
<evidence type="ECO:0008006" key="5">
    <source>
        <dbReference type="Google" id="ProtNLM"/>
    </source>
</evidence>
<name>A0ABQ7XV43_BRANA</name>
<dbReference type="Pfam" id="PF08387">
    <property type="entry name" value="FBD"/>
    <property type="match status" value="1"/>
</dbReference>
<dbReference type="PANTHER" id="PTHR31900">
    <property type="entry name" value="F-BOX/RNI SUPERFAMILY PROTEIN-RELATED"/>
    <property type="match status" value="1"/>
</dbReference>
<dbReference type="SUPFAM" id="SSF52058">
    <property type="entry name" value="L domain-like"/>
    <property type="match status" value="1"/>
</dbReference>
<feature type="domain" description="FBD" evidence="1">
    <location>
        <begin position="352"/>
        <end position="373"/>
    </location>
</feature>
<dbReference type="Pfam" id="PF24758">
    <property type="entry name" value="LRR_At5g56370"/>
    <property type="match status" value="1"/>
</dbReference>
<dbReference type="InterPro" id="IPR006566">
    <property type="entry name" value="FBD"/>
</dbReference>
<accession>A0ABQ7XV43</accession>
<evidence type="ECO:0000313" key="4">
    <source>
        <dbReference type="Proteomes" id="UP000824890"/>
    </source>
</evidence>
<evidence type="ECO:0000313" key="3">
    <source>
        <dbReference type="EMBL" id="KAH0859746.1"/>
    </source>
</evidence>
<feature type="domain" description="F-box/LRR-repeat protein 15/At3g58940/PEG3-like LRR" evidence="2">
    <location>
        <begin position="167"/>
        <end position="248"/>
    </location>
</feature>
<sequence length="403" mass="46495">MLLLCYMLLPRRRSMGFFRDLLGESSLTTDLPLEMVRGSLRCDSFLGGLKENSMQWLGLARARQSNKITSKDIVIPSNKIYCGNESFLKKLRCLWTKVPRLTYEAPYNPDKATGFKRFLKGSLLSHQPHALETLHIDVSQCSVGIHIRPKWIRTDVICNLRELEIAFCLFTCQKLVVLKLKGRIKLKLPSTVCLPSLKTLHLRLTLLNNESTHKVLSNCPLLYDVRLEHDVMSKLHIAMPSLQRLTIVIESIFGPSSNLLDCYFRRLEKISTPSLKYLNIQDFASILYVRFRIKSPSNFEDTSIYRQTVQLELSMYSDVFEELLIYLLKSSMNLFVLKINNKFTPRVCWKPPSSVPTCLLSSLQTLEWREYVHRNMRRKGGVELSPKACTMFYNLPACVEAMN</sequence>
<dbReference type="InterPro" id="IPR055411">
    <property type="entry name" value="LRR_FXL15/At3g58940/PEG3-like"/>
</dbReference>
<dbReference type="InterPro" id="IPR050232">
    <property type="entry name" value="FBL13/AtMIF1-like"/>
</dbReference>